<keyword evidence="3" id="KW-0520">NAD</keyword>
<dbReference type="OrthoDB" id="9801783at2"/>
<accession>M7N654</accession>
<dbReference type="GO" id="GO:0046872">
    <property type="term" value="F:metal ion binding"/>
    <property type="evidence" value="ECO:0007669"/>
    <property type="project" value="UniProtKB-KW"/>
</dbReference>
<comment type="caution">
    <text evidence="4">The sequence shown here is derived from an EMBL/GenBank/DDBJ whole genome shotgun (WGS) entry which is preliminary data.</text>
</comment>
<evidence type="ECO:0000256" key="3">
    <source>
        <dbReference type="ARBA" id="ARBA00023027"/>
    </source>
</evidence>
<evidence type="ECO:0000313" key="4">
    <source>
        <dbReference type="EMBL" id="EMR02716.1"/>
    </source>
</evidence>
<dbReference type="GO" id="GO:0051287">
    <property type="term" value="F:NAD binding"/>
    <property type="evidence" value="ECO:0007669"/>
    <property type="project" value="InterPro"/>
</dbReference>
<proteinExistence type="predicted"/>
<evidence type="ECO:0000256" key="1">
    <source>
        <dbReference type="ARBA" id="ARBA00022723"/>
    </source>
</evidence>
<name>M7N654_9BACT</name>
<keyword evidence="2 4" id="KW-0560">Oxidoreductase</keyword>
<dbReference type="STRING" id="1279009.ADICEAN_02133"/>
<reference evidence="4 5" key="1">
    <citation type="journal article" date="2013" name="Genome Announc.">
        <title>Draft Genome Sequence of Cesiribacter andamanensis Strain AMV16T, Isolated from a Soil Sample from a Mud Volcano in the Andaman Islands, India.</title>
        <authorList>
            <person name="Shivaji S."/>
            <person name="Ara S."/>
            <person name="Begum Z."/>
            <person name="Srinivas T.N."/>
            <person name="Singh A."/>
            <person name="Kumar Pinnaka A."/>
        </authorList>
    </citation>
    <scope>NUCLEOTIDE SEQUENCE [LARGE SCALE GENOMIC DNA]</scope>
    <source>
        <strain evidence="4 5">AMV16</strain>
    </source>
</reference>
<dbReference type="GO" id="GO:0050570">
    <property type="term" value="F:4-hydroxythreonine-4-phosphate dehydrogenase activity"/>
    <property type="evidence" value="ECO:0007669"/>
    <property type="project" value="UniProtKB-EC"/>
</dbReference>
<dbReference type="SUPFAM" id="SSF53659">
    <property type="entry name" value="Isocitrate/Isopropylmalate dehydrogenase-like"/>
    <property type="match status" value="1"/>
</dbReference>
<dbReference type="EMBL" id="AODQ01000048">
    <property type="protein sequence ID" value="EMR02716.1"/>
    <property type="molecule type" value="Genomic_DNA"/>
</dbReference>
<sequence>MNESSLHKPLIGISLGDINGIGPEVVMKALSDARLLDMMTPIVYGSTKVVGHYRKVLKMHNFQYHHMHNTPEQGQINVINCWQDAVEIQMGQSTPEGGKAALLALQKAVEDLKGGIIEGIVTAPINKHNIQSEDFKFPGHTEYFTKAFETRDSLMLLCSGNLRVGVVTGHVPLKEVPRLITRERVQLKLNILERSLKQDFGINKPRIALLGLNPHAGEEGLLGKEEEEVLIPLIGDAKNRGRLVFGPFPADGFFGSGAYNKFDGILAMYHDQGLIPFKTLAFEQGVNYTAGLPIVRTSPDHGTAYDIAGQNLASESSMREALYLACDIARKRREKETVKS</sequence>
<dbReference type="AlphaFoldDB" id="M7N654"/>
<dbReference type="Pfam" id="PF04166">
    <property type="entry name" value="PdxA"/>
    <property type="match status" value="1"/>
</dbReference>
<evidence type="ECO:0000313" key="5">
    <source>
        <dbReference type="Proteomes" id="UP000011910"/>
    </source>
</evidence>
<dbReference type="eggNOG" id="COG1995">
    <property type="taxonomic scope" value="Bacteria"/>
</dbReference>
<organism evidence="4 5">
    <name type="scientific">Cesiribacter andamanensis AMV16</name>
    <dbReference type="NCBI Taxonomy" id="1279009"/>
    <lineage>
        <taxon>Bacteria</taxon>
        <taxon>Pseudomonadati</taxon>
        <taxon>Bacteroidota</taxon>
        <taxon>Cytophagia</taxon>
        <taxon>Cytophagales</taxon>
        <taxon>Cesiribacteraceae</taxon>
        <taxon>Cesiribacter</taxon>
    </lineage>
</organism>
<keyword evidence="1" id="KW-0479">Metal-binding</keyword>
<dbReference type="InterPro" id="IPR005255">
    <property type="entry name" value="PdxA_fam"/>
</dbReference>
<protein>
    <submittedName>
        <fullName evidence="4">4-hydroxythreonine-4-phosphate dehydrogenase 2</fullName>
        <ecNumber evidence="4">1.1.1.262</ecNumber>
    </submittedName>
</protein>
<dbReference type="Proteomes" id="UP000011910">
    <property type="component" value="Unassembled WGS sequence"/>
</dbReference>
<dbReference type="Gene3D" id="3.40.718.10">
    <property type="entry name" value="Isopropylmalate Dehydrogenase"/>
    <property type="match status" value="1"/>
</dbReference>
<dbReference type="PANTHER" id="PTHR30004">
    <property type="entry name" value="4-HYDROXYTHREONINE-4-PHOSPHATE DEHYDROGENASE"/>
    <property type="match status" value="1"/>
</dbReference>
<dbReference type="PANTHER" id="PTHR30004:SF6">
    <property type="entry name" value="D-THREONATE 4-PHOSPHATE DEHYDROGENASE"/>
    <property type="match status" value="1"/>
</dbReference>
<dbReference type="PATRIC" id="fig|1279009.4.peg.2160"/>
<keyword evidence="5" id="KW-1185">Reference proteome</keyword>
<evidence type="ECO:0000256" key="2">
    <source>
        <dbReference type="ARBA" id="ARBA00023002"/>
    </source>
</evidence>
<dbReference type="EC" id="1.1.1.262" evidence="4"/>
<dbReference type="RefSeq" id="WP_009195526.1">
    <property type="nucleotide sequence ID" value="NZ_AODQ01000048.1"/>
</dbReference>
<gene>
    <name evidence="4" type="primary">pdxA2</name>
    <name evidence="4" type="ORF">ADICEAN_02133</name>
</gene>
<dbReference type="NCBIfam" id="TIGR00557">
    <property type="entry name" value="pdxA"/>
    <property type="match status" value="1"/>
</dbReference>